<proteinExistence type="predicted"/>
<reference evidence="2 3" key="1">
    <citation type="journal article" date="2015" name="PLoS Pathog.">
        <title>Leptomonas seymouri: Adaptations to the Dixenous Life Cycle Analyzed by Genome Sequencing, Transcriptome Profiling and Co-infection with Leishmania donovani.</title>
        <authorList>
            <person name="Kraeva N."/>
            <person name="Butenko A."/>
            <person name="Hlavacova J."/>
            <person name="Kostygov A."/>
            <person name="Myskova J."/>
            <person name="Grybchuk D."/>
            <person name="Lestinova T."/>
            <person name="Votypka J."/>
            <person name="Volf P."/>
            <person name="Opperdoes F."/>
            <person name="Flegontov P."/>
            <person name="Lukes J."/>
            <person name="Yurchenko V."/>
        </authorList>
    </citation>
    <scope>NUCLEOTIDE SEQUENCE [LARGE SCALE GENOMIC DNA]</scope>
    <source>
        <strain evidence="2 3">ATCC 30220</strain>
    </source>
</reference>
<dbReference type="Proteomes" id="UP000038009">
    <property type="component" value="Unassembled WGS sequence"/>
</dbReference>
<dbReference type="InterPro" id="IPR012677">
    <property type="entry name" value="Nucleotide-bd_a/b_plait_sf"/>
</dbReference>
<dbReference type="OrthoDB" id="272391at2759"/>
<organism evidence="2 3">
    <name type="scientific">Leptomonas seymouri</name>
    <dbReference type="NCBI Taxonomy" id="5684"/>
    <lineage>
        <taxon>Eukaryota</taxon>
        <taxon>Discoba</taxon>
        <taxon>Euglenozoa</taxon>
        <taxon>Kinetoplastea</taxon>
        <taxon>Metakinetoplastina</taxon>
        <taxon>Trypanosomatida</taxon>
        <taxon>Trypanosomatidae</taxon>
        <taxon>Leishmaniinae</taxon>
        <taxon>Leptomonas</taxon>
    </lineage>
</organism>
<feature type="compositionally biased region" description="Basic and acidic residues" evidence="1">
    <location>
        <begin position="176"/>
        <end position="186"/>
    </location>
</feature>
<evidence type="ECO:0000313" key="2">
    <source>
        <dbReference type="EMBL" id="KPI83288.1"/>
    </source>
</evidence>
<keyword evidence="3" id="KW-1185">Reference proteome</keyword>
<dbReference type="OMA" id="PHFHFYE"/>
<accession>A0A0N1I083</accession>
<dbReference type="EMBL" id="LJSK01000402">
    <property type="protein sequence ID" value="KPI83288.1"/>
    <property type="molecule type" value="Genomic_DNA"/>
</dbReference>
<dbReference type="Gene3D" id="3.30.70.330">
    <property type="match status" value="1"/>
</dbReference>
<comment type="caution">
    <text evidence="2">The sequence shown here is derived from an EMBL/GenBank/DDBJ whole genome shotgun (WGS) entry which is preliminary data.</text>
</comment>
<dbReference type="AlphaFoldDB" id="A0A0N1I083"/>
<protein>
    <submittedName>
        <fullName evidence="2">Uncharacterized protein</fullName>
    </submittedName>
</protein>
<evidence type="ECO:0000256" key="1">
    <source>
        <dbReference type="SAM" id="MobiDB-lite"/>
    </source>
</evidence>
<feature type="region of interest" description="Disordered" evidence="1">
    <location>
        <begin position="168"/>
        <end position="200"/>
    </location>
</feature>
<evidence type="ECO:0000313" key="3">
    <source>
        <dbReference type="Proteomes" id="UP000038009"/>
    </source>
</evidence>
<sequence>MSEDVMDAQSNALVVWGSTGCRLQFSLQDLKMPDSLLEDPHFHFYEKQWDAVAGFWFHRVLKDSSLQHLEVDRIVELIRADIAKRWETRRQEQSLHKKRKRLLQGKGRAGTPSNTILLTNMVTLDTFAGLTENEKKELLRAVVERIEDASKDMVSSWDVLVDDAAEPAEASLGGEPDIKRSKDEQRNGGSSSETPIKKVPDPAFDDRVAVICTLSSKEKAALAIAHLHGSQCDGRAVLCRFWVTS</sequence>
<name>A0A0N1I083_LEPSE</name>
<gene>
    <name evidence="2" type="ORF">ABL78_7685</name>
</gene>
<dbReference type="VEuPathDB" id="TriTrypDB:Lsey_0402_0070"/>